<keyword evidence="1" id="KW-0732">Signal</keyword>
<organism evidence="2 3">
    <name type="scientific">Echinicola arenosa</name>
    <dbReference type="NCBI Taxonomy" id="2774144"/>
    <lineage>
        <taxon>Bacteria</taxon>
        <taxon>Pseudomonadati</taxon>
        <taxon>Bacteroidota</taxon>
        <taxon>Cytophagia</taxon>
        <taxon>Cytophagales</taxon>
        <taxon>Cyclobacteriaceae</taxon>
        <taxon>Echinicola</taxon>
    </lineage>
</organism>
<keyword evidence="3" id="KW-1185">Reference proteome</keyword>
<feature type="signal peptide" evidence="1">
    <location>
        <begin position="1"/>
        <end position="32"/>
    </location>
</feature>
<evidence type="ECO:0000256" key="1">
    <source>
        <dbReference type="SAM" id="SignalP"/>
    </source>
</evidence>
<gene>
    <name evidence="2" type="ORF">IFO69_01425</name>
</gene>
<sequence>MNNFYWPCSQRSKGIKLLLFLVLSLLANNVQAQSPIIESTNALAEKVYLQLDSKIYTHDQTIWFKAIVVNAASNQPTLLSGVLHTEIIGSDLQVKEEKLIKLQNGIGEGFFDLNRNYLPGRYLIRAYTQWDNNFGSDYIFKAYIDVFPSSKEAIASPINQISLLEKSSGKFWLNANFNPLQIDSLHQKKLSISLNLDGKKDSLSLKKNKEGLYAINYQIPENSRLVTLKMETENGIQYSKTLALDEETLDFQFFPESGELVHGVTSRVGFKALDYLGSGKQIQGKIIDGSGKQITTLKSNDLGIGSFIISADSSHQYYTEINFSGDSTVTYQYPLPTVQPKGYNLAVFKAGNDIRLIQSAIPAHNDSIFIKVTSRGIPYYWIKGRLKQGKALTMLPTNSLPEGIISFTLLDHHQQPVAERLFFNERLENRLTIEASSNQSLYTQREKTNVNIQIKDSNGTPVEANISVLAINGDLMGKTQETRTNILSSLLLSGDLKGHIEKPGYYFQYDRPNRYNDLDALMITQAWRNYHYHQKLDSLAYPAEPSLHVSGSVGGVFSSKKKKEDVALTLMTFGEKASFQTQSTDSLGRFSFYLVDAYGEKIDVLIQSANKSGKKKNYTFSLDKKFTPEIKFDQKQKIERLDSFSYALVEKHQEKSAAEAAFKLSTDIMELETFTVEDYLLTPEREKVMKRFGKPDRVIEGQDIQEKEEKWSYGLYSILLFNYPEDVKIDRVNGPGGYLRASVLSAEMTLVVIDGIPVMNYNYDLIPSIPPSEVKSVELIKFAKNFTSLFMEVYPQASPLEAPMTGSVIAIYTHAGKGIFGVQKPDGLLQATVPVFSQTREFYRPNYENLSAQDWVKPDLRSVIHWQAQVKTDSTGQAKVNYYNADTPGQIMVIIEAVAPDGKIGYQELTYEVEERK</sequence>
<name>A0ABR9AGI1_9BACT</name>
<dbReference type="Gene3D" id="2.60.40.1930">
    <property type="match status" value="1"/>
</dbReference>
<feature type="chain" id="PRO_5045368105" evidence="1">
    <location>
        <begin position="33"/>
        <end position="917"/>
    </location>
</feature>
<evidence type="ECO:0000313" key="2">
    <source>
        <dbReference type="EMBL" id="MBD8487397.1"/>
    </source>
</evidence>
<proteinExistence type="predicted"/>
<dbReference type="Proteomes" id="UP000647133">
    <property type="component" value="Unassembled WGS sequence"/>
</dbReference>
<evidence type="ECO:0000313" key="3">
    <source>
        <dbReference type="Proteomes" id="UP000647133"/>
    </source>
</evidence>
<protein>
    <submittedName>
        <fullName evidence="2">Uncharacterized protein</fullName>
    </submittedName>
</protein>
<accession>A0ABR9AGI1</accession>
<dbReference type="EMBL" id="JACYTQ010000001">
    <property type="protein sequence ID" value="MBD8487397.1"/>
    <property type="molecule type" value="Genomic_DNA"/>
</dbReference>
<reference evidence="2 3" key="1">
    <citation type="submission" date="2020-09" db="EMBL/GenBank/DDBJ databases">
        <title>Echinicola sp. CAU 1574 isolated from sand of Sido Beach.</title>
        <authorList>
            <person name="Kim W."/>
        </authorList>
    </citation>
    <scope>NUCLEOTIDE SEQUENCE [LARGE SCALE GENOMIC DNA]</scope>
    <source>
        <strain evidence="2 3">CAU 1574</strain>
    </source>
</reference>
<dbReference type="RefSeq" id="WP_192007240.1">
    <property type="nucleotide sequence ID" value="NZ_JACYTQ010000001.1"/>
</dbReference>
<comment type="caution">
    <text evidence="2">The sequence shown here is derived from an EMBL/GenBank/DDBJ whole genome shotgun (WGS) entry which is preliminary data.</text>
</comment>